<evidence type="ECO:0000313" key="1">
    <source>
        <dbReference type="EMBL" id="RVU41426.1"/>
    </source>
</evidence>
<organism evidence="1 2">
    <name type="scientific">Lujinxingia sediminis</name>
    <dbReference type="NCBI Taxonomy" id="2480984"/>
    <lineage>
        <taxon>Bacteria</taxon>
        <taxon>Deltaproteobacteria</taxon>
        <taxon>Bradymonadales</taxon>
        <taxon>Lujinxingiaceae</taxon>
        <taxon>Lujinxingia</taxon>
    </lineage>
</organism>
<gene>
    <name evidence="1" type="ORF">EA187_18965</name>
</gene>
<reference evidence="1 2" key="1">
    <citation type="submission" date="2019-01" db="EMBL/GenBank/DDBJ databases">
        <title>Lujinxingia litoralis gen. nov., sp. nov. and Lujinxingia sediminis gen. nov., sp. nov., new members in the order Bradymonadales, isolated from coastal sediment.</title>
        <authorList>
            <person name="Li C.-M."/>
        </authorList>
    </citation>
    <scope>NUCLEOTIDE SEQUENCE [LARGE SCALE GENOMIC DNA]</scope>
    <source>
        <strain evidence="1 2">SEH01</strain>
    </source>
</reference>
<sequence>MVYTALLQTKHVDIDIGKSCRTKKNLPHATTLDVRDHCLCLAARRAGRALARRFDLAILAEL</sequence>
<protein>
    <submittedName>
        <fullName evidence="1">Uncharacterized protein</fullName>
    </submittedName>
</protein>
<name>A0ABY0CN90_9DELT</name>
<dbReference type="EMBL" id="SADD01000018">
    <property type="protein sequence ID" value="RVU41426.1"/>
    <property type="molecule type" value="Genomic_DNA"/>
</dbReference>
<dbReference type="Proteomes" id="UP000282926">
    <property type="component" value="Unassembled WGS sequence"/>
</dbReference>
<evidence type="ECO:0000313" key="2">
    <source>
        <dbReference type="Proteomes" id="UP000282926"/>
    </source>
</evidence>
<keyword evidence="2" id="KW-1185">Reference proteome</keyword>
<comment type="caution">
    <text evidence="1">The sequence shown here is derived from an EMBL/GenBank/DDBJ whole genome shotgun (WGS) entry which is preliminary data.</text>
</comment>
<proteinExistence type="predicted"/>
<accession>A0ABY0CN90</accession>